<organism evidence="2 3">
    <name type="scientific">Volvox africanus</name>
    <dbReference type="NCBI Taxonomy" id="51714"/>
    <lineage>
        <taxon>Eukaryota</taxon>
        <taxon>Viridiplantae</taxon>
        <taxon>Chlorophyta</taxon>
        <taxon>core chlorophytes</taxon>
        <taxon>Chlorophyceae</taxon>
        <taxon>CS clade</taxon>
        <taxon>Chlamydomonadales</taxon>
        <taxon>Volvocaceae</taxon>
        <taxon>Volvox</taxon>
    </lineage>
</organism>
<evidence type="ECO:0000313" key="3">
    <source>
        <dbReference type="Proteomes" id="UP000747399"/>
    </source>
</evidence>
<evidence type="ECO:0000313" key="2">
    <source>
        <dbReference type="EMBL" id="GIL65254.1"/>
    </source>
</evidence>
<gene>
    <name evidence="2" type="ORF">Vafri_19066</name>
</gene>
<comment type="caution">
    <text evidence="2">The sequence shown here is derived from an EMBL/GenBank/DDBJ whole genome shotgun (WGS) entry which is preliminary data.</text>
</comment>
<proteinExistence type="predicted"/>
<sequence>MQEQFGKLDRGGGGGGDGDGGKGDGGGGEGGGGEGSGGEGGGGAKGLAVALAKGGKGGGESGTGPTRFTGQHLELIVPSSRSRLKIAYLQMPLPAAQKEARDEHVELF</sequence>
<keyword evidence="3" id="KW-1185">Reference proteome</keyword>
<feature type="compositionally biased region" description="Gly residues" evidence="1">
    <location>
        <begin position="11"/>
        <end position="45"/>
    </location>
</feature>
<feature type="compositionally biased region" description="Basic and acidic residues" evidence="1">
    <location>
        <begin position="1"/>
        <end position="10"/>
    </location>
</feature>
<feature type="region of interest" description="Disordered" evidence="1">
    <location>
        <begin position="1"/>
        <end position="46"/>
    </location>
</feature>
<protein>
    <submittedName>
        <fullName evidence="2">Uncharacterized protein</fullName>
    </submittedName>
</protein>
<dbReference type="EMBL" id="BNCO01000074">
    <property type="protein sequence ID" value="GIL65254.1"/>
    <property type="molecule type" value="Genomic_DNA"/>
</dbReference>
<evidence type="ECO:0000256" key="1">
    <source>
        <dbReference type="SAM" id="MobiDB-lite"/>
    </source>
</evidence>
<accession>A0A8J4FBQ5</accession>
<reference evidence="2" key="1">
    <citation type="journal article" date="2021" name="Proc. Natl. Acad. Sci. U.S.A.">
        <title>Three genomes in the algal genus Volvox reveal the fate of a haploid sex-determining region after a transition to homothallism.</title>
        <authorList>
            <person name="Yamamoto K."/>
            <person name="Hamaji T."/>
            <person name="Kawai-Toyooka H."/>
            <person name="Matsuzaki R."/>
            <person name="Takahashi F."/>
            <person name="Nishimura Y."/>
            <person name="Kawachi M."/>
            <person name="Noguchi H."/>
            <person name="Minakuchi Y."/>
            <person name="Umen J.G."/>
            <person name="Toyoda A."/>
            <person name="Nozaki H."/>
        </authorList>
    </citation>
    <scope>NUCLEOTIDE SEQUENCE</scope>
    <source>
        <strain evidence="2">NIES-3780</strain>
    </source>
</reference>
<dbReference type="Proteomes" id="UP000747399">
    <property type="component" value="Unassembled WGS sequence"/>
</dbReference>
<name>A0A8J4FBQ5_9CHLO</name>
<dbReference type="AlphaFoldDB" id="A0A8J4FBQ5"/>